<evidence type="ECO:0000313" key="2">
    <source>
        <dbReference type="EMBL" id="QQB73115.1"/>
    </source>
</evidence>
<proteinExistence type="predicted"/>
<dbReference type="AlphaFoldDB" id="A0A7T4FMB4"/>
<feature type="coiled-coil region" evidence="1">
    <location>
        <begin position="374"/>
        <end position="411"/>
    </location>
</feature>
<accession>A0A7T4FMB4</accession>
<organism evidence="2 3">
    <name type="scientific">Fusobacterium canifelinum</name>
    <dbReference type="NCBI Taxonomy" id="285729"/>
    <lineage>
        <taxon>Bacteria</taxon>
        <taxon>Fusobacteriati</taxon>
        <taxon>Fusobacteriota</taxon>
        <taxon>Fusobacteriia</taxon>
        <taxon>Fusobacteriales</taxon>
        <taxon>Fusobacteriaceae</taxon>
        <taxon>Fusobacterium</taxon>
    </lineage>
</organism>
<evidence type="ECO:0000256" key="1">
    <source>
        <dbReference type="SAM" id="Coils"/>
    </source>
</evidence>
<protein>
    <submittedName>
        <fullName evidence="2">Uncharacterized protein</fullName>
    </submittedName>
</protein>
<feature type="coiled-coil region" evidence="1">
    <location>
        <begin position="4"/>
        <end position="31"/>
    </location>
</feature>
<gene>
    <name evidence="2" type="ORF">I6H56_07250</name>
</gene>
<dbReference type="EMBL" id="CP066022">
    <property type="protein sequence ID" value="QQB73115.1"/>
    <property type="molecule type" value="Genomic_DNA"/>
</dbReference>
<dbReference type="Proteomes" id="UP000595577">
    <property type="component" value="Chromosome"/>
</dbReference>
<evidence type="ECO:0000313" key="3">
    <source>
        <dbReference type="Proteomes" id="UP000595577"/>
    </source>
</evidence>
<keyword evidence="1" id="KW-0175">Coiled coil</keyword>
<dbReference type="RefSeq" id="WP_198480076.1">
    <property type="nucleotide sequence ID" value="NZ_CP066022.1"/>
</dbReference>
<name>A0A7T4FMB4_9FUSO</name>
<reference evidence="2 3" key="1">
    <citation type="submission" date="2020-12" db="EMBL/GenBank/DDBJ databases">
        <title>FDA dAtabase for Regulatory Grade micrObial Sequences (FDA-ARGOS): Supporting development and validation of Infectious Disease Dx tests.</title>
        <authorList>
            <person name="Sproer C."/>
            <person name="Gronow S."/>
            <person name="Severitt S."/>
            <person name="Schroder I."/>
            <person name="Tallon L."/>
            <person name="Sadzewicz L."/>
            <person name="Zhao X."/>
            <person name="Boylan J."/>
            <person name="Ott S."/>
            <person name="Bowen H."/>
            <person name="Vavikolanu K."/>
            <person name="Mehta A."/>
            <person name="Aluvathingal J."/>
            <person name="Nadendla S."/>
            <person name="Lowell S."/>
            <person name="Myers T."/>
            <person name="Yan Y."/>
            <person name="Sichtig H."/>
        </authorList>
    </citation>
    <scope>NUCLEOTIDE SEQUENCE [LARGE SCALE GENOMIC DNA]</scope>
    <source>
        <strain evidence="2 3">FDAARGOS_999</strain>
    </source>
</reference>
<sequence length="413" mass="48971">MSKFRALVYNIEKLRKEIEDIQKSDDEIKKDQETKTVEVGIVVSGIFNFVSKDISKEIYQGNNDEDEIKNIYSICKKNYIRLSNEIIHVNVKRENLWKSIRDIQEYLSNLGILSKNKTDYSDFTLEYIEIPKINKEINFLNNKLEFLERDARKNDIAYKEYEGILNTAINKLISFRKTTMDERKLEAINMAQKRLYVTLRYYFDYYKDSLKLQNPYLEECIKVAKLYRESLNNLLDTLDKKVLPFLEISNLFLKSLIIKELVKENKLNENMSLKDIEPPKTIANLKDTKYNIYYTFFENLSHLYTSIEVAFKENILTNLIFFKKDYLSEEGLNDIERKIKESAKTYPEIGTFNGIISIDTSDEEYIYSTRDVKFLNYSKSIKEAEEKIETINEKIDDVKKKLEEIEKISNELK</sequence>